<keyword evidence="4" id="KW-0472">Membrane</keyword>
<comment type="caution">
    <text evidence="9">The sequence shown here is derived from an EMBL/GenBank/DDBJ whole genome shotgun (WGS) entry which is preliminary data.</text>
</comment>
<keyword evidence="10" id="KW-1185">Reference proteome</keyword>
<dbReference type="Pfam" id="PF07980">
    <property type="entry name" value="SusD_RagB"/>
    <property type="match status" value="1"/>
</dbReference>
<accession>A0ABW6BE32</accession>
<evidence type="ECO:0000256" key="1">
    <source>
        <dbReference type="ARBA" id="ARBA00004442"/>
    </source>
</evidence>
<evidence type="ECO:0000256" key="2">
    <source>
        <dbReference type="ARBA" id="ARBA00006275"/>
    </source>
</evidence>
<dbReference type="InterPro" id="IPR011990">
    <property type="entry name" value="TPR-like_helical_dom_sf"/>
</dbReference>
<comment type="subcellular location">
    <subcellularLocation>
        <location evidence="1">Cell outer membrane</location>
    </subcellularLocation>
</comment>
<feature type="domain" description="SusD-like N-terminal" evidence="8">
    <location>
        <begin position="98"/>
        <end position="220"/>
    </location>
</feature>
<sequence length="457" mass="50858">MKKLAIRIIGCMGIVMLCSCADSILDKDPISSFSAGGFYKTASDAQVGVYGIYSGVQSAFRLNFAYWGEGRADAVQTNHAGDPFALQQNLLTPIITSARWDNLYVIISRANYAIKYVPTVFEGEDSALRNQLLGQSRALRALAYFYLVRVWGDVPLVLEPYESIDQELFVSKAASEAVLDQIEEDLLFASANCAASYGGERNRVLITRGAADALLTQVYMWRKKYTEAIASADRVLDNSLYSLVAMSAWNDIFAAGLSSESIFEVGYNEVQTNSLRVLYALGSDPDYVPSEAFRNSFEDGDLRRASIWDTTQAQPRKIWKFFGEGFNDESADPSSNNIVLLRLADIMLLKAEAHANLNQADLALPLLNSIRRRAGLTELDLATANSLYGDLVATVLHERSIELCFEGHRWFDLVRTGRAIATMQPINGLSDARNIFWPIHEDAINRNPNLEQNDFYK</sequence>
<dbReference type="RefSeq" id="WP_320182498.1">
    <property type="nucleotide sequence ID" value="NZ_CP138332.1"/>
</dbReference>
<dbReference type="CDD" id="cd08977">
    <property type="entry name" value="SusD"/>
    <property type="match status" value="1"/>
</dbReference>
<gene>
    <name evidence="9" type="ORF">ACFS7Y_05345</name>
</gene>
<dbReference type="SUPFAM" id="SSF48452">
    <property type="entry name" value="TPR-like"/>
    <property type="match status" value="1"/>
</dbReference>
<dbReference type="InterPro" id="IPR012944">
    <property type="entry name" value="SusD_RagB_dom"/>
</dbReference>
<evidence type="ECO:0000256" key="4">
    <source>
        <dbReference type="ARBA" id="ARBA00023136"/>
    </source>
</evidence>
<dbReference type="PROSITE" id="PS51257">
    <property type="entry name" value="PROKAR_LIPOPROTEIN"/>
    <property type="match status" value="1"/>
</dbReference>
<evidence type="ECO:0000256" key="6">
    <source>
        <dbReference type="SAM" id="SignalP"/>
    </source>
</evidence>
<evidence type="ECO:0000313" key="9">
    <source>
        <dbReference type="EMBL" id="MFD2966798.1"/>
    </source>
</evidence>
<evidence type="ECO:0000259" key="8">
    <source>
        <dbReference type="Pfam" id="PF14322"/>
    </source>
</evidence>
<feature type="domain" description="RagB/SusD" evidence="7">
    <location>
        <begin position="300"/>
        <end position="456"/>
    </location>
</feature>
<protein>
    <submittedName>
        <fullName evidence="9">RagB/SusD family nutrient uptake outer membrane protein</fullName>
    </submittedName>
</protein>
<dbReference type="Proteomes" id="UP001597525">
    <property type="component" value="Unassembled WGS sequence"/>
</dbReference>
<organism evidence="9 10">
    <name type="scientific">Sphingobacterium bambusae</name>
    <dbReference type="NCBI Taxonomy" id="662858"/>
    <lineage>
        <taxon>Bacteria</taxon>
        <taxon>Pseudomonadati</taxon>
        <taxon>Bacteroidota</taxon>
        <taxon>Sphingobacteriia</taxon>
        <taxon>Sphingobacteriales</taxon>
        <taxon>Sphingobacteriaceae</taxon>
        <taxon>Sphingobacterium</taxon>
    </lineage>
</organism>
<name>A0ABW6BE32_9SPHI</name>
<dbReference type="InterPro" id="IPR033985">
    <property type="entry name" value="SusD-like_N"/>
</dbReference>
<proteinExistence type="inferred from homology"/>
<dbReference type="Gene3D" id="1.25.40.390">
    <property type="match status" value="1"/>
</dbReference>
<evidence type="ECO:0000256" key="5">
    <source>
        <dbReference type="ARBA" id="ARBA00023237"/>
    </source>
</evidence>
<dbReference type="EMBL" id="JBHUPB010000004">
    <property type="protein sequence ID" value="MFD2966798.1"/>
    <property type="molecule type" value="Genomic_DNA"/>
</dbReference>
<reference evidence="10" key="1">
    <citation type="journal article" date="2019" name="Int. J. Syst. Evol. Microbiol.">
        <title>The Global Catalogue of Microorganisms (GCM) 10K type strain sequencing project: providing services to taxonomists for standard genome sequencing and annotation.</title>
        <authorList>
            <consortium name="The Broad Institute Genomics Platform"/>
            <consortium name="The Broad Institute Genome Sequencing Center for Infectious Disease"/>
            <person name="Wu L."/>
            <person name="Ma J."/>
        </authorList>
    </citation>
    <scope>NUCLEOTIDE SEQUENCE [LARGE SCALE GENOMIC DNA]</scope>
    <source>
        <strain evidence="10">KCTC 22814</strain>
    </source>
</reference>
<feature type="signal peptide" evidence="6">
    <location>
        <begin position="1"/>
        <end position="21"/>
    </location>
</feature>
<evidence type="ECO:0000259" key="7">
    <source>
        <dbReference type="Pfam" id="PF07980"/>
    </source>
</evidence>
<keyword evidence="5" id="KW-0998">Cell outer membrane</keyword>
<comment type="similarity">
    <text evidence="2">Belongs to the SusD family.</text>
</comment>
<evidence type="ECO:0000256" key="3">
    <source>
        <dbReference type="ARBA" id="ARBA00022729"/>
    </source>
</evidence>
<keyword evidence="3 6" id="KW-0732">Signal</keyword>
<dbReference type="Pfam" id="PF14322">
    <property type="entry name" value="SusD-like_3"/>
    <property type="match status" value="1"/>
</dbReference>
<evidence type="ECO:0000313" key="10">
    <source>
        <dbReference type="Proteomes" id="UP001597525"/>
    </source>
</evidence>
<feature type="chain" id="PRO_5047345235" evidence="6">
    <location>
        <begin position="22"/>
        <end position="457"/>
    </location>
</feature>